<keyword evidence="1" id="KW-0732">Signal</keyword>
<protein>
    <recommendedName>
        <fullName evidence="4">DUF4369 domain-containing protein</fullName>
    </recommendedName>
</protein>
<dbReference type="AlphaFoldDB" id="A0A4Y8UNA8"/>
<evidence type="ECO:0000256" key="1">
    <source>
        <dbReference type="SAM" id="SignalP"/>
    </source>
</evidence>
<dbReference type="OrthoDB" id="1070627at2"/>
<reference evidence="2 3" key="1">
    <citation type="submission" date="2019-02" db="EMBL/GenBank/DDBJ databases">
        <title>Draft Genome Sequence of the Prevotella sp. BCRC 81118, Isolated from Human Feces.</title>
        <authorList>
            <person name="Huang C.-H."/>
        </authorList>
    </citation>
    <scope>NUCLEOTIDE SEQUENCE [LARGE SCALE GENOMIC DNA]</scope>
    <source>
        <strain evidence="2 3">BCRC 81118</strain>
    </source>
</reference>
<evidence type="ECO:0000313" key="2">
    <source>
        <dbReference type="EMBL" id="TFH70295.1"/>
    </source>
</evidence>
<feature type="signal peptide" evidence="1">
    <location>
        <begin position="1"/>
        <end position="34"/>
    </location>
</feature>
<evidence type="ECO:0000313" key="3">
    <source>
        <dbReference type="Proteomes" id="UP000297872"/>
    </source>
</evidence>
<feature type="chain" id="PRO_5021495935" description="DUF4369 domain-containing protein" evidence="1">
    <location>
        <begin position="35"/>
        <end position="275"/>
    </location>
</feature>
<evidence type="ECO:0008006" key="4">
    <source>
        <dbReference type="Google" id="ProtNLM"/>
    </source>
</evidence>
<sequence length="275" mass="31754">MKKNVMFKVIMGRRKAIILTSITILFLCSMGCQSATFGKGICCYVGDVKLSDTTISVKLTFDNDTTGTLEISKSNKALGKNKIEEFYFASLEADTLTVTGEIFYDIKYLFKRGREKCYIYPLNASTDGVLFCDKSIRRIELKGKKETNTDSLFLSRIIDGDFFAQEHSEEQDYILVIRHCLSHTDETYDETLSEGLSRMLRKYPQKIEGLRKALKRLSPRQKEKANYEMMVLIVSAWMMEQDSDSIDPKDFYHTYPFFKKCSMIDKILMEQCNNL</sequence>
<proteinExistence type="predicted"/>
<comment type="caution">
    <text evidence="2">The sequence shown here is derived from an EMBL/GenBank/DDBJ whole genome shotgun (WGS) entry which is preliminary data.</text>
</comment>
<name>A0A4Y8UNA8_9BACT</name>
<dbReference type="RefSeq" id="WP_134844615.1">
    <property type="nucleotide sequence ID" value="NZ_SGVY01000078.1"/>
</dbReference>
<dbReference type="Proteomes" id="UP000297872">
    <property type="component" value="Unassembled WGS sequence"/>
</dbReference>
<dbReference type="GeneID" id="302996811"/>
<dbReference type="EMBL" id="SGVY01000078">
    <property type="protein sequence ID" value="TFH70295.1"/>
    <property type="molecule type" value="Genomic_DNA"/>
</dbReference>
<accession>A0A4Y8UNA8</accession>
<keyword evidence="3" id="KW-1185">Reference proteome</keyword>
<organism evidence="2 3">
    <name type="scientific">Segatella hominis</name>
    <dbReference type="NCBI Taxonomy" id="2518605"/>
    <lineage>
        <taxon>Bacteria</taxon>
        <taxon>Pseudomonadati</taxon>
        <taxon>Bacteroidota</taxon>
        <taxon>Bacteroidia</taxon>
        <taxon>Bacteroidales</taxon>
        <taxon>Prevotellaceae</taxon>
        <taxon>Segatella</taxon>
    </lineage>
</organism>
<gene>
    <name evidence="2" type="ORF">EXN75_16240</name>
</gene>